<dbReference type="Gene3D" id="3.40.50.12370">
    <property type="match status" value="1"/>
</dbReference>
<organism evidence="1 2">
    <name type="scientific">Christiangramia flava JLT2011</name>
    <dbReference type="NCBI Taxonomy" id="1229726"/>
    <lineage>
        <taxon>Bacteria</taxon>
        <taxon>Pseudomonadati</taxon>
        <taxon>Bacteroidota</taxon>
        <taxon>Flavobacteriia</taxon>
        <taxon>Flavobacteriales</taxon>
        <taxon>Flavobacteriaceae</taxon>
        <taxon>Christiangramia</taxon>
    </lineage>
</organism>
<dbReference type="RefSeq" id="WP_083644119.1">
    <property type="nucleotide sequence ID" value="NZ_AMRU01000001.1"/>
</dbReference>
<dbReference type="OrthoDB" id="1413338at2"/>
<dbReference type="SUPFAM" id="SSF52402">
    <property type="entry name" value="Adenine nucleotide alpha hydrolases-like"/>
    <property type="match status" value="1"/>
</dbReference>
<dbReference type="AlphaFoldDB" id="A0A1L7I592"/>
<sequence>MNVLILTDFSEVSSNAARYAVDFLQDTEANFYFLNIQDFDFKRSSLKNLDRKLIEILHKLEQSAAELKAYSTSPRHHFNTILSSENLISAVRKALTEKKIDLIFIGAISHKVHHHPILGDHAYEVVRKIRCNILAIPANCTYRFPEKVLLPIDYSVQQEEEIPTIISQNSFLHRSDFTVLKLKENQRSLVLISNPQQTETSLVEENQGDFSEEWFGEIQQDYDLIFIIGKNLSICDRFLHYKHGITANIDLHLPIFVFHNPR</sequence>
<reference evidence="1 2" key="1">
    <citation type="submission" date="2016-07" db="EMBL/GenBank/DDBJ databases">
        <title>Multi-omics approach to identify versatile polysaccharide utilization systems of a marine flavobacterium Gramella flava.</title>
        <authorList>
            <person name="Tang K."/>
        </authorList>
    </citation>
    <scope>NUCLEOTIDE SEQUENCE [LARGE SCALE GENOMIC DNA]</scope>
    <source>
        <strain evidence="1 2">JLT2011</strain>
    </source>
</reference>
<dbReference type="EMBL" id="CP016359">
    <property type="protein sequence ID" value="APU68333.1"/>
    <property type="molecule type" value="Genomic_DNA"/>
</dbReference>
<evidence type="ECO:0000313" key="1">
    <source>
        <dbReference type="EMBL" id="APU68333.1"/>
    </source>
</evidence>
<dbReference type="InterPro" id="IPR006016">
    <property type="entry name" value="UspA"/>
</dbReference>
<protein>
    <submittedName>
        <fullName evidence="1">Putative universal stress protein UspA</fullName>
    </submittedName>
</protein>
<dbReference type="Pfam" id="PF00582">
    <property type="entry name" value="Usp"/>
    <property type="match status" value="1"/>
</dbReference>
<dbReference type="Proteomes" id="UP000186230">
    <property type="component" value="Chromosome"/>
</dbReference>
<evidence type="ECO:0000313" key="2">
    <source>
        <dbReference type="Proteomes" id="UP000186230"/>
    </source>
</evidence>
<dbReference type="CDD" id="cd00293">
    <property type="entry name" value="USP-like"/>
    <property type="match status" value="1"/>
</dbReference>
<accession>A0A1L7I592</accession>
<keyword evidence="2" id="KW-1185">Reference proteome</keyword>
<dbReference type="KEGG" id="gfl:GRFL_1609"/>
<proteinExistence type="predicted"/>
<gene>
    <name evidence="1" type="ORF">GRFL_1609</name>
</gene>
<name>A0A1L7I592_9FLAO</name>
<dbReference type="STRING" id="1229726.GRFL_1609"/>